<dbReference type="InterPro" id="IPR029787">
    <property type="entry name" value="Nucleotide_cyclase"/>
</dbReference>
<dbReference type="SUPFAM" id="SSF141868">
    <property type="entry name" value="EAL domain-like"/>
    <property type="match status" value="1"/>
</dbReference>
<dbReference type="CDD" id="cd00130">
    <property type="entry name" value="PAS"/>
    <property type="match status" value="2"/>
</dbReference>
<dbReference type="InterPro" id="IPR011006">
    <property type="entry name" value="CheY-like_superfamily"/>
</dbReference>
<dbReference type="InterPro" id="IPR000160">
    <property type="entry name" value="GGDEF_dom"/>
</dbReference>
<dbReference type="Pfam" id="PF13426">
    <property type="entry name" value="PAS_9"/>
    <property type="match status" value="1"/>
</dbReference>
<dbReference type="SUPFAM" id="SSF55073">
    <property type="entry name" value="Nucleotide cyclase"/>
    <property type="match status" value="1"/>
</dbReference>
<dbReference type="PROSITE" id="PS50883">
    <property type="entry name" value="EAL"/>
    <property type="match status" value="1"/>
</dbReference>
<evidence type="ECO:0000313" key="8">
    <source>
        <dbReference type="Proteomes" id="UP001595840"/>
    </source>
</evidence>
<dbReference type="InterPro" id="IPR001633">
    <property type="entry name" value="EAL_dom"/>
</dbReference>
<keyword evidence="1" id="KW-0597">Phosphoprotein</keyword>
<dbReference type="CDD" id="cd01949">
    <property type="entry name" value="GGDEF"/>
    <property type="match status" value="1"/>
</dbReference>
<evidence type="ECO:0000256" key="1">
    <source>
        <dbReference type="PROSITE-ProRule" id="PRU00169"/>
    </source>
</evidence>
<comment type="caution">
    <text evidence="7">The sequence shown here is derived from an EMBL/GenBank/DDBJ whole genome shotgun (WGS) entry which is preliminary data.</text>
</comment>
<dbReference type="Pfam" id="PF00072">
    <property type="entry name" value="Response_reg"/>
    <property type="match status" value="1"/>
</dbReference>
<dbReference type="PROSITE" id="PS50887">
    <property type="entry name" value="GGDEF"/>
    <property type="match status" value="1"/>
</dbReference>
<dbReference type="SMART" id="SM00448">
    <property type="entry name" value="REC"/>
    <property type="match status" value="1"/>
</dbReference>
<feature type="domain" description="Response regulatory" evidence="2">
    <location>
        <begin position="5"/>
        <end position="120"/>
    </location>
</feature>
<dbReference type="SMART" id="SM00052">
    <property type="entry name" value="EAL"/>
    <property type="match status" value="1"/>
</dbReference>
<dbReference type="RefSeq" id="WP_290259541.1">
    <property type="nucleotide sequence ID" value="NZ_JAUFQG010000004.1"/>
</dbReference>
<dbReference type="Proteomes" id="UP001595840">
    <property type="component" value="Unassembled WGS sequence"/>
</dbReference>
<feature type="domain" description="EAL" evidence="5">
    <location>
        <begin position="551"/>
        <end position="804"/>
    </location>
</feature>
<reference evidence="8" key="1">
    <citation type="journal article" date="2019" name="Int. J. Syst. Evol. Microbiol.">
        <title>The Global Catalogue of Microorganisms (GCM) 10K type strain sequencing project: providing services to taxonomists for standard genome sequencing and annotation.</title>
        <authorList>
            <consortium name="The Broad Institute Genomics Platform"/>
            <consortium name="The Broad Institute Genome Sequencing Center for Infectious Disease"/>
            <person name="Wu L."/>
            <person name="Ma J."/>
        </authorList>
    </citation>
    <scope>NUCLEOTIDE SEQUENCE [LARGE SCALE GENOMIC DNA]</scope>
    <source>
        <strain evidence="8">CECT 8570</strain>
    </source>
</reference>
<dbReference type="PROSITE" id="PS50113">
    <property type="entry name" value="PAC"/>
    <property type="match status" value="1"/>
</dbReference>
<dbReference type="Gene3D" id="3.30.70.270">
    <property type="match status" value="1"/>
</dbReference>
<name>A0ABV8V0Z5_9GAMM</name>
<dbReference type="PANTHER" id="PTHR44757:SF2">
    <property type="entry name" value="BIOFILM ARCHITECTURE MAINTENANCE PROTEIN MBAA"/>
    <property type="match status" value="1"/>
</dbReference>
<evidence type="ECO:0000259" key="4">
    <source>
        <dbReference type="PROSITE" id="PS50113"/>
    </source>
</evidence>
<keyword evidence="8" id="KW-1185">Reference proteome</keyword>
<dbReference type="SMART" id="SM00267">
    <property type="entry name" value="GGDEF"/>
    <property type="match status" value="1"/>
</dbReference>
<evidence type="ECO:0000259" key="2">
    <source>
        <dbReference type="PROSITE" id="PS50110"/>
    </source>
</evidence>
<dbReference type="Gene3D" id="3.30.450.20">
    <property type="entry name" value="PAS domain"/>
    <property type="match status" value="2"/>
</dbReference>
<evidence type="ECO:0000259" key="5">
    <source>
        <dbReference type="PROSITE" id="PS50883"/>
    </source>
</evidence>
<feature type="domain" description="PAC" evidence="4">
    <location>
        <begin position="203"/>
        <end position="255"/>
    </location>
</feature>
<dbReference type="Gene3D" id="3.40.50.2300">
    <property type="match status" value="1"/>
</dbReference>
<dbReference type="InterPro" id="IPR035919">
    <property type="entry name" value="EAL_sf"/>
</dbReference>
<dbReference type="SUPFAM" id="SSF55785">
    <property type="entry name" value="PYP-like sensor domain (PAS domain)"/>
    <property type="match status" value="2"/>
</dbReference>
<feature type="modified residue" description="4-aspartylphosphate" evidence="1">
    <location>
        <position position="55"/>
    </location>
</feature>
<dbReference type="SUPFAM" id="SSF52172">
    <property type="entry name" value="CheY-like"/>
    <property type="match status" value="1"/>
</dbReference>
<dbReference type="InterPro" id="IPR052155">
    <property type="entry name" value="Biofilm_reg_signaling"/>
</dbReference>
<dbReference type="PANTHER" id="PTHR44757">
    <property type="entry name" value="DIGUANYLATE CYCLASE DGCP"/>
    <property type="match status" value="1"/>
</dbReference>
<evidence type="ECO:0000313" key="7">
    <source>
        <dbReference type="EMBL" id="MFC4361528.1"/>
    </source>
</evidence>
<evidence type="ECO:0000259" key="6">
    <source>
        <dbReference type="PROSITE" id="PS50887"/>
    </source>
</evidence>
<accession>A0ABV8V0Z5</accession>
<dbReference type="CDD" id="cd01948">
    <property type="entry name" value="EAL"/>
    <property type="match status" value="1"/>
</dbReference>
<dbReference type="NCBIfam" id="TIGR00229">
    <property type="entry name" value="sensory_box"/>
    <property type="match status" value="2"/>
</dbReference>
<dbReference type="NCBIfam" id="TIGR00254">
    <property type="entry name" value="GGDEF"/>
    <property type="match status" value="1"/>
</dbReference>
<proteinExistence type="predicted"/>
<dbReference type="CDD" id="cd17534">
    <property type="entry name" value="REC_DC-like"/>
    <property type="match status" value="1"/>
</dbReference>
<feature type="domain" description="PAS" evidence="3">
    <location>
        <begin position="252"/>
        <end position="294"/>
    </location>
</feature>
<dbReference type="PROSITE" id="PS50112">
    <property type="entry name" value="PAS"/>
    <property type="match status" value="1"/>
</dbReference>
<dbReference type="InterPro" id="IPR000700">
    <property type="entry name" value="PAS-assoc_C"/>
</dbReference>
<dbReference type="InterPro" id="IPR000014">
    <property type="entry name" value="PAS"/>
</dbReference>
<protein>
    <submittedName>
        <fullName evidence="7">EAL domain-containing protein</fullName>
    </submittedName>
</protein>
<feature type="domain" description="GGDEF" evidence="6">
    <location>
        <begin position="409"/>
        <end position="542"/>
    </location>
</feature>
<gene>
    <name evidence="7" type="ORF">ACFOX3_04390</name>
</gene>
<sequence length="815" mass="91927">MHGQKVLIVEDENIVALDLKLRLEKLGYDVVGTAATAEKALRLFNTQQPNVVLMDIHIRGDTDGIETANQIKQHADIPVIFLTAYADDDTLSRAGKTHPYGYLLKPFSELELHTSIQVALERHCADVRLRKSEIHMRLALEAARLMTWETDSHRDEVIMGYTPNGELVPIRDWLELIGNAMPKDRIQINQALTRLRRVAGAEMLQEFEYQPESGSTRWFTLIGKSFNSAPTQELRVVGIIQDITEKRQIQEQLKQAAMAFRSSADAIVVLDRQRRVISVNEAFSRITGFETDRVSQQELALLSEQELGSSNYQALWREVTEHGIWQGEYTCHNSKNQLIHIRINIGTVQDVSDPIGKYVLVISDLTSMREVQEQLSRASQFDPITDLPNRSMLMARLDQALMHAKHGNRQIGLICLDLDHFKRINDTMGHRTGDSLLRIVAERLSHALGATATLYRVGGDEFIVLIESVRSVQQLQLLAQKMLDRLQQPLELLGTEVVPSASMGIALSPQHSQNRDDLIKMADAAMFAAKNLGRNRFALYQPAMTIDTRNFLDLEQALRKALKKEEFILHYQPQYSVDDGHLTGLEALLRWQHPVRGLISAAEIIPIAESSKLIVELGGWVFEQACRQLRLWLDAGVDPVRLAVNVSVRQLQDLHFVNVIERTLTHFQVPAQHLEIEVTESCLQDNEICLKNLRKIEQMGLAIAIDDFGTGFSCLSSLKKLPIHYLKIDRSFVIDLPKDENDAAIATAIIALGHQMNLKIIAEGIETQAQADFLRVAGCDHFQGYLFGRPMPATEALQLMRKRQPDDPNSHSGRG</sequence>
<dbReference type="InterPro" id="IPR001789">
    <property type="entry name" value="Sig_transdc_resp-reg_receiver"/>
</dbReference>
<organism evidence="7 8">
    <name type="scientific">Simiduia curdlanivorans</name>
    <dbReference type="NCBI Taxonomy" id="1492769"/>
    <lineage>
        <taxon>Bacteria</taxon>
        <taxon>Pseudomonadati</taxon>
        <taxon>Pseudomonadota</taxon>
        <taxon>Gammaproteobacteria</taxon>
        <taxon>Cellvibrionales</taxon>
        <taxon>Cellvibrionaceae</taxon>
        <taxon>Simiduia</taxon>
    </lineage>
</organism>
<dbReference type="EMBL" id="JBHSCX010000003">
    <property type="protein sequence ID" value="MFC4361528.1"/>
    <property type="molecule type" value="Genomic_DNA"/>
</dbReference>
<dbReference type="PROSITE" id="PS50110">
    <property type="entry name" value="RESPONSE_REGULATORY"/>
    <property type="match status" value="1"/>
</dbReference>
<dbReference type="InterPro" id="IPR035965">
    <property type="entry name" value="PAS-like_dom_sf"/>
</dbReference>
<evidence type="ECO:0000259" key="3">
    <source>
        <dbReference type="PROSITE" id="PS50112"/>
    </source>
</evidence>
<dbReference type="InterPro" id="IPR043128">
    <property type="entry name" value="Rev_trsase/Diguanyl_cyclase"/>
</dbReference>
<dbReference type="Pfam" id="PF00563">
    <property type="entry name" value="EAL"/>
    <property type="match status" value="1"/>
</dbReference>
<dbReference type="Pfam" id="PF00990">
    <property type="entry name" value="GGDEF"/>
    <property type="match status" value="1"/>
</dbReference>
<dbReference type="Gene3D" id="3.20.20.450">
    <property type="entry name" value="EAL domain"/>
    <property type="match status" value="1"/>
</dbReference>